<evidence type="ECO:0000313" key="2">
    <source>
        <dbReference type="Proteomes" id="UP000000493"/>
    </source>
</evidence>
<dbReference type="Proteomes" id="UP000000493">
    <property type="component" value="Chromosome"/>
</dbReference>
<dbReference type="KEGG" id="rsi:Runsl_1232"/>
<gene>
    <name evidence="1" type="ordered locus">Runsl_1232</name>
</gene>
<name>A0A7U3ZI71_RUNSL</name>
<organism evidence="1 2">
    <name type="scientific">Runella slithyformis (strain ATCC 29530 / DSM 19594 / LMG 11500 / NCIMB 11436 / LSU 4)</name>
    <dbReference type="NCBI Taxonomy" id="761193"/>
    <lineage>
        <taxon>Bacteria</taxon>
        <taxon>Pseudomonadati</taxon>
        <taxon>Bacteroidota</taxon>
        <taxon>Cytophagia</taxon>
        <taxon>Cytophagales</taxon>
        <taxon>Spirosomataceae</taxon>
        <taxon>Runella</taxon>
    </lineage>
</organism>
<protein>
    <recommendedName>
        <fullName evidence="3">Zona occludens toxin N-terminal domain-containing protein</fullName>
    </recommendedName>
</protein>
<evidence type="ECO:0000313" key="1">
    <source>
        <dbReference type="EMBL" id="AEI47660.1"/>
    </source>
</evidence>
<reference evidence="1 2" key="2">
    <citation type="journal article" date="2012" name="Stand. Genomic Sci.">
        <title>Complete genome sequence of the aquatic bacterium Runella slithyformis type strain (LSU 4(T)).</title>
        <authorList>
            <person name="Copeland A."/>
            <person name="Zhang X."/>
            <person name="Misra M."/>
            <person name="Lapidus A."/>
            <person name="Nolan M."/>
            <person name="Lucas S."/>
            <person name="Deshpande S."/>
            <person name="Cheng J.F."/>
            <person name="Tapia R."/>
            <person name="Goodwin L.A."/>
            <person name="Pitluck S."/>
            <person name="Liolios K."/>
            <person name="Pagani I."/>
            <person name="Ivanova N."/>
            <person name="Mikhailova N."/>
            <person name="Pati A."/>
            <person name="Chen A."/>
            <person name="Palaniappan K."/>
            <person name="Land M."/>
            <person name="Hauser L."/>
            <person name="Pan C."/>
            <person name="Jeffries C.D."/>
            <person name="Detter J.C."/>
            <person name="Brambilla E.M."/>
            <person name="Rohde M."/>
            <person name="Djao O.D."/>
            <person name="Goker M."/>
            <person name="Sikorski J."/>
            <person name="Tindall B.J."/>
            <person name="Woyke T."/>
            <person name="Bristow J."/>
            <person name="Eisen J.A."/>
            <person name="Markowitz V."/>
            <person name="Hugenholtz P."/>
            <person name="Kyrpides N.C."/>
            <person name="Klenk H.P."/>
            <person name="Mavromatis K."/>
        </authorList>
    </citation>
    <scope>NUCLEOTIDE SEQUENCE [LARGE SCALE GENOMIC DNA]</scope>
    <source>
        <strain evidence="2">ATCC 29530 / DSM 19594 / LMG 11500 / NCIMB 11436 / LSU 4</strain>
    </source>
</reference>
<proteinExistence type="predicted"/>
<keyword evidence="2" id="KW-1185">Reference proteome</keyword>
<evidence type="ECO:0008006" key="3">
    <source>
        <dbReference type="Google" id="ProtNLM"/>
    </source>
</evidence>
<sequence length="208" mass="24320">MEEYKPKIYMQIGGKDTGKSTFTQKFIMNFYAQQRIGCLVLDTAGQDIYADFHPIPLEDIAGFRPLGWHPFYRCQTDDVERFLYLVERYVRNCLIVLEDVTPHFSGTISRNKQKFILQSRNNGLDVLVNAHSIELTSKLLWLHADMLFLRKTPETLIKIPNKTRVPHVIERAMKQIEAENARKVVYNPYGRRVYPAYRTIDLETGTLY</sequence>
<accession>A0A7U3ZI71</accession>
<dbReference type="AlphaFoldDB" id="A0A7U3ZI71"/>
<dbReference type="EMBL" id="CP002859">
    <property type="protein sequence ID" value="AEI47660.1"/>
    <property type="molecule type" value="Genomic_DNA"/>
</dbReference>
<dbReference type="RefSeq" id="WP_013926979.1">
    <property type="nucleotide sequence ID" value="NC_015703.1"/>
</dbReference>
<reference evidence="2" key="1">
    <citation type="submission" date="2011-06" db="EMBL/GenBank/DDBJ databases">
        <title>The complete genome of chromosome of Runella slithyformis DSM 19594.</title>
        <authorList>
            <consortium name="US DOE Joint Genome Institute (JGI-PGF)"/>
            <person name="Lucas S."/>
            <person name="Han J."/>
            <person name="Lapidus A."/>
            <person name="Bruce D."/>
            <person name="Goodwin L."/>
            <person name="Pitluck S."/>
            <person name="Peters L."/>
            <person name="Kyrpides N."/>
            <person name="Mavromatis K."/>
            <person name="Ivanova N."/>
            <person name="Ovchinnikova G."/>
            <person name="Zhang X."/>
            <person name="Misra M."/>
            <person name="Detter J.C."/>
            <person name="Tapia R."/>
            <person name="Han C."/>
            <person name="Land M."/>
            <person name="Hauser L."/>
            <person name="Markowitz V."/>
            <person name="Cheng J.-F."/>
            <person name="Hugenholtz P."/>
            <person name="Woyke T."/>
            <person name="Wu D."/>
            <person name="Tindall B."/>
            <person name="Faehrich R."/>
            <person name="Brambilla E."/>
            <person name="Klenk H.-P."/>
            <person name="Eisen J.A."/>
        </authorList>
    </citation>
    <scope>NUCLEOTIDE SEQUENCE [LARGE SCALE GENOMIC DNA]</scope>
    <source>
        <strain evidence="2">ATCC 29530 / DSM 19594 / LMG 11500 / NCIMB 11436 / LSU 4</strain>
    </source>
</reference>